<proteinExistence type="evidence at transcript level"/>
<protein>
    <submittedName>
        <fullName evidence="2">Putative tsunagi</fullName>
    </submittedName>
</protein>
<reference evidence="2" key="1">
    <citation type="journal article" date="2015" name="Sci. Rep.">
        <title>Tissue- and time-dependent transcription in Ixodes ricinus salivary glands and midguts when blood feeding on the vertebrate host.</title>
        <authorList>
            <person name="Kotsyfakis M."/>
            <person name="Schwarz A."/>
            <person name="Erhart J."/>
            <person name="Ribeiro J.M."/>
        </authorList>
    </citation>
    <scope>NUCLEOTIDE SEQUENCE</scope>
    <source>
        <tissue evidence="2">Salivary gland and midgut</tissue>
    </source>
</reference>
<evidence type="ECO:0000313" key="2">
    <source>
        <dbReference type="EMBL" id="JAB83028.1"/>
    </source>
</evidence>
<dbReference type="AlphaFoldDB" id="V5I498"/>
<name>V5I498_IXORI</name>
<dbReference type="EMBL" id="GANP01001440">
    <property type="protein sequence ID" value="JAB83028.1"/>
    <property type="molecule type" value="mRNA"/>
</dbReference>
<dbReference type="InterPro" id="IPR012677">
    <property type="entry name" value="Nucleotide-bd_a/b_plait_sf"/>
</dbReference>
<dbReference type="Gene3D" id="3.30.70.330">
    <property type="match status" value="1"/>
</dbReference>
<sequence length="116" mass="13272">FEVDEEGDQSVQKLKERARKRKGRGFGADGTAREDIQEYEAMDTDEKRRTWPTEIGGRLDPVRDGSARGSSGGRHLREVLQSIGEIKNLHLNLDRRTGFLKGLRPRWSTRHSKEVV</sequence>
<feature type="region of interest" description="Disordered" evidence="1">
    <location>
        <begin position="1"/>
        <end position="73"/>
    </location>
</feature>
<feature type="non-terminal residue" evidence="2">
    <location>
        <position position="1"/>
    </location>
</feature>
<accession>V5I498</accession>
<evidence type="ECO:0000256" key="1">
    <source>
        <dbReference type="SAM" id="MobiDB-lite"/>
    </source>
</evidence>
<organism evidence="2">
    <name type="scientific">Ixodes ricinus</name>
    <name type="common">Common tick</name>
    <name type="synonym">Acarus ricinus</name>
    <dbReference type="NCBI Taxonomy" id="34613"/>
    <lineage>
        <taxon>Eukaryota</taxon>
        <taxon>Metazoa</taxon>
        <taxon>Ecdysozoa</taxon>
        <taxon>Arthropoda</taxon>
        <taxon>Chelicerata</taxon>
        <taxon>Arachnida</taxon>
        <taxon>Acari</taxon>
        <taxon>Parasitiformes</taxon>
        <taxon>Ixodida</taxon>
        <taxon>Ixodoidea</taxon>
        <taxon>Ixodidae</taxon>
        <taxon>Ixodinae</taxon>
        <taxon>Ixodes</taxon>
    </lineage>
</organism>